<comment type="subcellular location">
    <subcellularLocation>
        <location evidence="1">Membrane</location>
        <topology evidence="1">Single-pass membrane protein</topology>
    </subcellularLocation>
</comment>
<dbReference type="PATRIC" id="fig|1658765.3.peg.1159"/>
<evidence type="ECO:0000256" key="5">
    <source>
        <dbReference type="SAM" id="Phobius"/>
    </source>
</evidence>
<dbReference type="PANTHER" id="PTHR36985:SF1">
    <property type="entry name" value="TRANSLOCATION AND ASSEMBLY MODULE SUBUNIT TAMB"/>
    <property type="match status" value="1"/>
</dbReference>
<feature type="domain" description="Translocation and assembly module TamB C-terminal" evidence="6">
    <location>
        <begin position="932"/>
        <end position="1253"/>
    </location>
</feature>
<evidence type="ECO:0000256" key="1">
    <source>
        <dbReference type="ARBA" id="ARBA00004167"/>
    </source>
</evidence>
<dbReference type="GO" id="GO:0005886">
    <property type="term" value="C:plasma membrane"/>
    <property type="evidence" value="ECO:0007669"/>
    <property type="project" value="InterPro"/>
</dbReference>
<dbReference type="PANTHER" id="PTHR36985">
    <property type="entry name" value="TRANSLOCATION AND ASSEMBLY MODULE SUBUNIT TAMB"/>
    <property type="match status" value="1"/>
</dbReference>
<dbReference type="AlphaFoldDB" id="A0A0J7JAJ4"/>
<keyword evidence="2 5" id="KW-0812">Transmembrane</keyword>
<proteinExistence type="predicted"/>
<evidence type="ECO:0000259" key="6">
    <source>
        <dbReference type="Pfam" id="PF04357"/>
    </source>
</evidence>
<dbReference type="GO" id="GO:0009306">
    <property type="term" value="P:protein secretion"/>
    <property type="evidence" value="ECO:0007669"/>
    <property type="project" value="InterPro"/>
</dbReference>
<evidence type="ECO:0000313" key="7">
    <source>
        <dbReference type="EMBL" id="KMQ74974.1"/>
    </source>
</evidence>
<keyword evidence="4 5" id="KW-0472">Membrane</keyword>
<dbReference type="GO" id="GO:0097347">
    <property type="term" value="C:TAM protein secretion complex"/>
    <property type="evidence" value="ECO:0007669"/>
    <property type="project" value="TreeGrafter"/>
</dbReference>
<evidence type="ECO:0000256" key="2">
    <source>
        <dbReference type="ARBA" id="ARBA00022692"/>
    </source>
</evidence>
<organism evidence="7 8">
    <name type="scientific">Marinobacter subterrani</name>
    <dbReference type="NCBI Taxonomy" id="1658765"/>
    <lineage>
        <taxon>Bacteria</taxon>
        <taxon>Pseudomonadati</taxon>
        <taxon>Pseudomonadota</taxon>
        <taxon>Gammaproteobacteria</taxon>
        <taxon>Pseudomonadales</taxon>
        <taxon>Marinobacteraceae</taxon>
        <taxon>Marinobacter</taxon>
    </lineage>
</organism>
<keyword evidence="3 5" id="KW-1133">Transmembrane helix</keyword>
<dbReference type="RefSeq" id="WP_082146412.1">
    <property type="nucleotide sequence ID" value="NZ_LFBU01000001.1"/>
</dbReference>
<gene>
    <name evidence="7" type="ORF">Msub_11169</name>
</gene>
<evidence type="ECO:0000256" key="3">
    <source>
        <dbReference type="ARBA" id="ARBA00022989"/>
    </source>
</evidence>
<dbReference type="InterPro" id="IPR007452">
    <property type="entry name" value="TamB_C"/>
</dbReference>
<keyword evidence="8" id="KW-1185">Reference proteome</keyword>
<dbReference type="EMBL" id="LFBU01000001">
    <property type="protein sequence ID" value="KMQ74974.1"/>
    <property type="molecule type" value="Genomic_DNA"/>
</dbReference>
<comment type="caution">
    <text evidence="7">The sequence shown here is derived from an EMBL/GenBank/DDBJ whole genome shotgun (WGS) entry which is preliminary data.</text>
</comment>
<reference evidence="7 8" key="1">
    <citation type="submission" date="2015-06" db="EMBL/GenBank/DDBJ databases">
        <title>Marinobacter subterrani, a genetically tractable neutrophilic iron-oxidizing strain isolated from the Soudan Iron Mine.</title>
        <authorList>
            <person name="Bonis B.M."/>
            <person name="Gralnick J.A."/>
        </authorList>
    </citation>
    <scope>NUCLEOTIDE SEQUENCE [LARGE SCALE GENOMIC DNA]</scope>
    <source>
        <strain evidence="7 8">JG233</strain>
    </source>
</reference>
<dbReference type="STRING" id="1658765.Msub_11169"/>
<dbReference type="Proteomes" id="UP000036102">
    <property type="component" value="Unassembled WGS sequence"/>
</dbReference>
<accession>A0A0J7JAJ4</accession>
<sequence length="1253" mass="134776">MTQTPEQPTDQKPKRPGARHRLRFWLLLCLGLLVLLPVLLVSAVLLALRSETGTAWVIDQVPGLQVTHGRGSLLGQWQARHLEWRGYGVEVIVQAPRVDWSPSCLLRKQLCLDTLQAEKLTITQLPPADKSGGSGGVTLPGVDLPLGLRVTGVRMGTLTFNGTKIWDRLELDAGGSGAAWNIDRLLYRLDDYKVTASGRVETRRDWPVNLEVTASLPPPYGDEWVVEATLSGSVRDLMVNARSRGYLEASLEGQVQPLDPALPARLKVTSDKFLATPALPETLMLRGWFVEAQGSLQNGFRTRGQARLPGTTGPVKLLLEGLVTTEAAQDVRIELATANESGSGQDTVVATGKVNWIGGLNASADLRLRGFPWYTLVPQLGPPPVSLQSLDGTVSWQEGNYQAQLTAEVDSPQGKAEVSATVDGDLEKVRLTDLALVTGAGSLVGNGSVNYAGAVAWQAALQLKDFNPGFWVPALEASLSGEVKTEGQLRDGEIPDMSARWNLEGAWRSNPASLVGNLDTSSGNWELSGLELAVGENTLEGSGVWGDRLRTNLALAVPRPEAILPGLAGSLQATLEAGGTPTDPTAVLKASARNLSWQEKLAAERLTLDARLEPGMRLTSSLEGSDIAAFGQELKALTVTANGQQSEHRITVSASHAEANLELAFEGGAGPDWQTWQGALARGLIALPEQDQRWQLQSPAALAFSESGELTFGNHCWRWQQSSVCAEDQTLLPVPRIAYTINRFPTGALAPLLPETLRWDALINGEIDFSVTDAGPDGRIFLDAGDGEFQVLVDGDWEPLAYNAFTTEMNLKPQRAKLDVRLKGPELGEFSLDLGLDPTAKERRVDGSFRLKGLDLALAGLFTGIQDIAGQIDGEGQLSGPLMKPAVNGAVHLTNGRISDPTLPVPLEEVVASLEFNGYSAQLSGRIESNARSQTIIDGQFDWQRAPEGEITVTGKRVPFNIEPYARLEIAPDLKIAFREGALQVTGQVGVPRGSIEIEGLPPQAVSVSKDEVIVGAQKEEPVVRSLEMDVTVVVGEDKLTFAAFGLTGNLEGTLRITDNMDTRGTLRLVNGRYEAYGQELELKRARLLFVGNLAQPYLDIEAVREVGTVIAGIRLSGPVQSPQTEVFSNPDMPQTDALSYLILGRPPQGGGDQGQMTRAALSLGLTQANKVTGQIGEELGIRQLTLEAEGSGEQTSVVASGYLTDDLSVRYGVGVFEPITTVALRYDLGKYFYLEAASGLAASLDIFYTRDF</sequence>
<dbReference type="Pfam" id="PF04357">
    <property type="entry name" value="TamB"/>
    <property type="match status" value="1"/>
</dbReference>
<name>A0A0J7JAJ4_9GAMM</name>
<evidence type="ECO:0000313" key="8">
    <source>
        <dbReference type="Proteomes" id="UP000036102"/>
    </source>
</evidence>
<evidence type="ECO:0000256" key="4">
    <source>
        <dbReference type="ARBA" id="ARBA00023136"/>
    </source>
</evidence>
<protein>
    <submittedName>
        <fullName evidence="7">Autotransporter translocation and assembly factor TamB</fullName>
    </submittedName>
</protein>
<feature type="transmembrane region" description="Helical" evidence="5">
    <location>
        <begin position="24"/>
        <end position="48"/>
    </location>
</feature>